<name>A0A6J5ZE18_9ZZZZ</name>
<accession>A0A6J5ZE18</accession>
<organism evidence="2">
    <name type="scientific">freshwater metagenome</name>
    <dbReference type="NCBI Taxonomy" id="449393"/>
    <lineage>
        <taxon>unclassified sequences</taxon>
        <taxon>metagenomes</taxon>
        <taxon>ecological metagenomes</taxon>
    </lineage>
</organism>
<dbReference type="EMBL" id="CAESAO010000026">
    <property type="protein sequence ID" value="CAB4339686.1"/>
    <property type="molecule type" value="Genomic_DNA"/>
</dbReference>
<feature type="transmembrane region" description="Helical" evidence="1">
    <location>
        <begin position="88"/>
        <end position="110"/>
    </location>
</feature>
<proteinExistence type="predicted"/>
<evidence type="ECO:0000313" key="2">
    <source>
        <dbReference type="EMBL" id="CAB4339686.1"/>
    </source>
</evidence>
<sequence>MRNAVNVGIVLLAAAALAFLPAGSEVGAVAGRALSLAFILVFALGLSFAYRRFGSDFQRLPGGFRALGLGAVGVLVLTFAGWSRLLAGQGGVLAALLLLGACGAALFVVWQRYRAIT</sequence>
<reference evidence="2" key="1">
    <citation type="submission" date="2020-05" db="EMBL/GenBank/DDBJ databases">
        <authorList>
            <person name="Chiriac C."/>
            <person name="Salcher M."/>
            <person name="Ghai R."/>
            <person name="Kavagutti S V."/>
        </authorList>
    </citation>
    <scope>NUCLEOTIDE SEQUENCE</scope>
</reference>
<keyword evidence="1" id="KW-0472">Membrane</keyword>
<feature type="transmembrane region" description="Helical" evidence="1">
    <location>
        <begin position="62"/>
        <end position="82"/>
    </location>
</feature>
<keyword evidence="1" id="KW-1133">Transmembrane helix</keyword>
<protein>
    <submittedName>
        <fullName evidence="2">Unannotated protein</fullName>
    </submittedName>
</protein>
<gene>
    <name evidence="2" type="ORF">UFOPK3522_00477</name>
</gene>
<evidence type="ECO:0000256" key="1">
    <source>
        <dbReference type="SAM" id="Phobius"/>
    </source>
</evidence>
<feature type="transmembrane region" description="Helical" evidence="1">
    <location>
        <begin position="34"/>
        <end position="50"/>
    </location>
</feature>
<dbReference type="AlphaFoldDB" id="A0A6J5ZE18"/>
<keyword evidence="1" id="KW-0812">Transmembrane</keyword>